<evidence type="ECO:0000256" key="1">
    <source>
        <dbReference type="SAM" id="MobiDB-lite"/>
    </source>
</evidence>
<gene>
    <name evidence="2" type="ORF">CSSPTR1EN2_LOCUS19230</name>
</gene>
<accession>A0ABP0USW0</accession>
<feature type="compositionally biased region" description="Low complexity" evidence="1">
    <location>
        <begin position="224"/>
        <end position="237"/>
    </location>
</feature>
<sequence>MASLGGSVVTHFLWRRALRKKFPSLFCRKETKQASKEARADQFLRYSNLFSVFCLEILAADLIGFCIESLAEIQTTGVRAEDIIFLSLFFVHAAVEGCQKKIADRGKGRIANEGPIFLVFTLLHVPVLPVLSTSLAQANGFFLGSILRSLFALEAQIQSLQQQQQQHNSTLLPTQMVSMPQQQPPLGVVTSPQALSPASTPPIPPQNLELLTPQSSAHQVPKQLSLSSTTSSNENGQ</sequence>
<evidence type="ECO:0000313" key="2">
    <source>
        <dbReference type="EMBL" id="CAK9228590.1"/>
    </source>
</evidence>
<reference evidence="2" key="1">
    <citation type="submission" date="2024-02" db="EMBL/GenBank/DDBJ databases">
        <authorList>
            <consortium name="ELIXIR-Norway"/>
            <consortium name="Elixir Norway"/>
        </authorList>
    </citation>
    <scope>NUCLEOTIDE SEQUENCE</scope>
</reference>
<organism evidence="2 3">
    <name type="scientific">Sphagnum troendelagicum</name>
    <dbReference type="NCBI Taxonomy" id="128251"/>
    <lineage>
        <taxon>Eukaryota</taxon>
        <taxon>Viridiplantae</taxon>
        <taxon>Streptophyta</taxon>
        <taxon>Embryophyta</taxon>
        <taxon>Bryophyta</taxon>
        <taxon>Sphagnophytina</taxon>
        <taxon>Sphagnopsida</taxon>
        <taxon>Sphagnales</taxon>
        <taxon>Sphagnaceae</taxon>
        <taxon>Sphagnum</taxon>
    </lineage>
</organism>
<dbReference type="Proteomes" id="UP001497512">
    <property type="component" value="Chromosome 6"/>
</dbReference>
<evidence type="ECO:0000313" key="3">
    <source>
        <dbReference type="Proteomes" id="UP001497512"/>
    </source>
</evidence>
<dbReference type="EMBL" id="OZ019898">
    <property type="protein sequence ID" value="CAK9228590.1"/>
    <property type="molecule type" value="Genomic_DNA"/>
</dbReference>
<feature type="region of interest" description="Disordered" evidence="1">
    <location>
        <begin position="181"/>
        <end position="237"/>
    </location>
</feature>
<keyword evidence="3" id="KW-1185">Reference proteome</keyword>
<proteinExistence type="predicted"/>
<name>A0ABP0USW0_9BRYO</name>
<protein>
    <submittedName>
        <fullName evidence="2">Uncharacterized protein</fullName>
    </submittedName>
</protein>